<protein>
    <submittedName>
        <fullName evidence="2">Mannose-6-phosphate isomerase-like protein (Cupin superfamily)</fullName>
    </submittedName>
</protein>
<dbReference type="InterPro" id="IPR014710">
    <property type="entry name" value="RmlC-like_jellyroll"/>
</dbReference>
<name>A0A7Z0K9T3_9MICC</name>
<accession>A0A7Z0K9T3</accession>
<evidence type="ECO:0000313" key="3">
    <source>
        <dbReference type="Proteomes" id="UP000535437"/>
    </source>
</evidence>
<dbReference type="Proteomes" id="UP000535437">
    <property type="component" value="Unassembled WGS sequence"/>
</dbReference>
<keyword evidence="3" id="KW-1185">Reference proteome</keyword>
<sequence length="114" mass="12394">MTHIVPTVRRFTTDADDRSVPLGDRRIWITPAVEASEGGPLSAYSAHFGRSERAELSAPYEEVWVVLRGELRVTGGSSELLVHAGEFLHVPEDSPGQVEAMVDTDLVCVSVPAH</sequence>
<dbReference type="AlphaFoldDB" id="A0A7Z0K9T3"/>
<dbReference type="RefSeq" id="WP_246348728.1">
    <property type="nucleotide sequence ID" value="NZ_BAAALL010000004.1"/>
</dbReference>
<dbReference type="InterPro" id="IPR011051">
    <property type="entry name" value="RmlC_Cupin_sf"/>
</dbReference>
<proteinExistence type="predicted"/>
<reference evidence="2 3" key="1">
    <citation type="submission" date="2020-07" db="EMBL/GenBank/DDBJ databases">
        <title>Sequencing the genomes of 1000 actinobacteria strains.</title>
        <authorList>
            <person name="Klenk H.-P."/>
        </authorList>
    </citation>
    <scope>NUCLEOTIDE SEQUENCE [LARGE SCALE GENOMIC DNA]</scope>
    <source>
        <strain evidence="2 3">DSM 15475</strain>
    </source>
</reference>
<evidence type="ECO:0000313" key="2">
    <source>
        <dbReference type="EMBL" id="NYJ77570.1"/>
    </source>
</evidence>
<dbReference type="GO" id="GO:0016853">
    <property type="term" value="F:isomerase activity"/>
    <property type="evidence" value="ECO:0007669"/>
    <property type="project" value="UniProtKB-KW"/>
</dbReference>
<evidence type="ECO:0000259" key="1">
    <source>
        <dbReference type="Pfam" id="PF07883"/>
    </source>
</evidence>
<gene>
    <name evidence="2" type="ORF">HNR09_000981</name>
</gene>
<dbReference type="EMBL" id="JACCFY010000001">
    <property type="protein sequence ID" value="NYJ77570.1"/>
    <property type="molecule type" value="Genomic_DNA"/>
</dbReference>
<dbReference type="SUPFAM" id="SSF51182">
    <property type="entry name" value="RmlC-like cupins"/>
    <property type="match status" value="1"/>
</dbReference>
<organism evidence="2 3">
    <name type="scientific">Nesterenkonia xinjiangensis</name>
    <dbReference type="NCBI Taxonomy" id="225327"/>
    <lineage>
        <taxon>Bacteria</taxon>
        <taxon>Bacillati</taxon>
        <taxon>Actinomycetota</taxon>
        <taxon>Actinomycetes</taxon>
        <taxon>Micrococcales</taxon>
        <taxon>Micrococcaceae</taxon>
        <taxon>Nesterenkonia</taxon>
    </lineage>
</organism>
<dbReference type="Pfam" id="PF07883">
    <property type="entry name" value="Cupin_2"/>
    <property type="match status" value="1"/>
</dbReference>
<comment type="caution">
    <text evidence="2">The sequence shown here is derived from an EMBL/GenBank/DDBJ whole genome shotgun (WGS) entry which is preliminary data.</text>
</comment>
<dbReference type="Gene3D" id="2.60.120.10">
    <property type="entry name" value="Jelly Rolls"/>
    <property type="match status" value="1"/>
</dbReference>
<feature type="domain" description="Cupin type-2" evidence="1">
    <location>
        <begin position="59"/>
        <end position="111"/>
    </location>
</feature>
<dbReference type="InterPro" id="IPR013096">
    <property type="entry name" value="Cupin_2"/>
</dbReference>
<keyword evidence="2" id="KW-0413">Isomerase</keyword>